<evidence type="ECO:0000259" key="1">
    <source>
        <dbReference type="Pfam" id="PF00535"/>
    </source>
</evidence>
<dbReference type="EMBL" id="CP036433">
    <property type="protein sequence ID" value="QDU92539.1"/>
    <property type="molecule type" value="Genomic_DNA"/>
</dbReference>
<name>A0A518DL25_9BACT</name>
<feature type="domain" description="Glycosyltransferase 2-like" evidence="1">
    <location>
        <begin position="10"/>
        <end position="145"/>
    </location>
</feature>
<dbReference type="Gene3D" id="3.90.550.10">
    <property type="entry name" value="Spore Coat Polysaccharide Biosynthesis Protein SpsA, Chain A"/>
    <property type="match status" value="1"/>
</dbReference>
<dbReference type="KEGG" id="lcre:Pla8534_02870"/>
<dbReference type="OrthoDB" id="1550796at2"/>
<organism evidence="2 3">
    <name type="scientific">Lignipirellula cremea</name>
    <dbReference type="NCBI Taxonomy" id="2528010"/>
    <lineage>
        <taxon>Bacteria</taxon>
        <taxon>Pseudomonadati</taxon>
        <taxon>Planctomycetota</taxon>
        <taxon>Planctomycetia</taxon>
        <taxon>Pirellulales</taxon>
        <taxon>Pirellulaceae</taxon>
        <taxon>Lignipirellula</taxon>
    </lineage>
</organism>
<dbReference type="GO" id="GO:0016740">
    <property type="term" value="F:transferase activity"/>
    <property type="evidence" value="ECO:0007669"/>
    <property type="project" value="UniProtKB-KW"/>
</dbReference>
<evidence type="ECO:0000313" key="3">
    <source>
        <dbReference type="Proteomes" id="UP000317648"/>
    </source>
</evidence>
<keyword evidence="3" id="KW-1185">Reference proteome</keyword>
<dbReference type="Proteomes" id="UP000317648">
    <property type="component" value="Chromosome"/>
</dbReference>
<protein>
    <submittedName>
        <fullName evidence="2">Glycosyl transferase family 2</fullName>
    </submittedName>
</protein>
<sequence>MQPAAARIPCVVIVFFDEDTVRQALDALVRLSHRLEIHVVENWSPQTATAIRPYVESLLREGKIHAYYLFEENISNNALLTVLEHGHVPLDRDYILITDGDLVPDSDDWLEEELAVLQAHPEVFACGIRLDLANMPLKTFPDMQFSWSPVDRGDYLEALTGGHHLLLRGPDFQAFMNYRRRKNLRFVDSVMHQYAARQRRRWAATRDSSAVHLTWDMYADLEHPYTKLKVATYQNGACWDHSMVCPYERATAAGIEQHAAAVGLFRQGWLDTLKQSLGFSGTSGSK</sequence>
<dbReference type="InterPro" id="IPR001173">
    <property type="entry name" value="Glyco_trans_2-like"/>
</dbReference>
<dbReference type="AlphaFoldDB" id="A0A518DL25"/>
<dbReference type="SUPFAM" id="SSF53448">
    <property type="entry name" value="Nucleotide-diphospho-sugar transferases"/>
    <property type="match status" value="1"/>
</dbReference>
<evidence type="ECO:0000313" key="2">
    <source>
        <dbReference type="EMBL" id="QDU92539.1"/>
    </source>
</evidence>
<dbReference type="RefSeq" id="WP_145048573.1">
    <property type="nucleotide sequence ID" value="NZ_CP036433.1"/>
</dbReference>
<gene>
    <name evidence="2" type="ORF">Pla8534_02870</name>
</gene>
<dbReference type="InterPro" id="IPR029044">
    <property type="entry name" value="Nucleotide-diphossugar_trans"/>
</dbReference>
<keyword evidence="2" id="KW-0808">Transferase</keyword>
<reference evidence="2 3" key="1">
    <citation type="submission" date="2019-02" db="EMBL/GenBank/DDBJ databases">
        <title>Deep-cultivation of Planctomycetes and their phenomic and genomic characterization uncovers novel biology.</title>
        <authorList>
            <person name="Wiegand S."/>
            <person name="Jogler M."/>
            <person name="Boedeker C."/>
            <person name="Pinto D."/>
            <person name="Vollmers J."/>
            <person name="Rivas-Marin E."/>
            <person name="Kohn T."/>
            <person name="Peeters S.H."/>
            <person name="Heuer A."/>
            <person name="Rast P."/>
            <person name="Oberbeckmann S."/>
            <person name="Bunk B."/>
            <person name="Jeske O."/>
            <person name="Meyerdierks A."/>
            <person name="Storesund J.E."/>
            <person name="Kallscheuer N."/>
            <person name="Luecker S."/>
            <person name="Lage O.M."/>
            <person name="Pohl T."/>
            <person name="Merkel B.J."/>
            <person name="Hornburger P."/>
            <person name="Mueller R.-W."/>
            <person name="Bruemmer F."/>
            <person name="Labrenz M."/>
            <person name="Spormann A.M."/>
            <person name="Op den Camp H."/>
            <person name="Overmann J."/>
            <person name="Amann R."/>
            <person name="Jetten M.S.M."/>
            <person name="Mascher T."/>
            <person name="Medema M.H."/>
            <person name="Devos D.P."/>
            <person name="Kaster A.-K."/>
            <person name="Ovreas L."/>
            <person name="Rohde M."/>
            <person name="Galperin M.Y."/>
            <person name="Jogler C."/>
        </authorList>
    </citation>
    <scope>NUCLEOTIDE SEQUENCE [LARGE SCALE GENOMIC DNA]</scope>
    <source>
        <strain evidence="2 3">Pla85_3_4</strain>
    </source>
</reference>
<dbReference type="Pfam" id="PF00535">
    <property type="entry name" value="Glycos_transf_2"/>
    <property type="match status" value="1"/>
</dbReference>
<proteinExistence type="predicted"/>
<dbReference type="CDD" id="cd00761">
    <property type="entry name" value="Glyco_tranf_GTA_type"/>
    <property type="match status" value="1"/>
</dbReference>
<accession>A0A518DL25</accession>